<reference evidence="3" key="2">
    <citation type="submission" date="2023-05" db="EMBL/GenBank/DDBJ databases">
        <authorList>
            <consortium name="Lawrence Berkeley National Laboratory"/>
            <person name="Steindorff A."/>
            <person name="Hensen N."/>
            <person name="Bonometti L."/>
            <person name="Westerberg I."/>
            <person name="Brannstrom I.O."/>
            <person name="Guillou S."/>
            <person name="Cros-Aarteil S."/>
            <person name="Calhoun S."/>
            <person name="Haridas S."/>
            <person name="Kuo A."/>
            <person name="Mondo S."/>
            <person name="Pangilinan J."/>
            <person name="Riley R."/>
            <person name="Labutti K."/>
            <person name="Andreopoulos B."/>
            <person name="Lipzen A."/>
            <person name="Chen C."/>
            <person name="Yanf M."/>
            <person name="Daum C."/>
            <person name="Ng V."/>
            <person name="Clum A."/>
            <person name="Ohm R."/>
            <person name="Martin F."/>
            <person name="Silar P."/>
            <person name="Natvig D."/>
            <person name="Lalanne C."/>
            <person name="Gautier V."/>
            <person name="Ament-Velasquez S.L."/>
            <person name="Kruys A."/>
            <person name="Hutchinson M.I."/>
            <person name="Powell A.J."/>
            <person name="Barry K."/>
            <person name="Miller A.N."/>
            <person name="Grigoriev I.V."/>
            <person name="Debuchy R."/>
            <person name="Gladieux P."/>
            <person name="Thoren M.H."/>
            <person name="Johannesson H."/>
        </authorList>
    </citation>
    <scope>NUCLEOTIDE SEQUENCE</scope>
    <source>
        <strain evidence="3">CBS 538.74</strain>
    </source>
</reference>
<dbReference type="Gene3D" id="3.40.50.1240">
    <property type="entry name" value="Phosphoglycerate mutase-like"/>
    <property type="match status" value="1"/>
</dbReference>
<keyword evidence="2" id="KW-0732">Signal</keyword>
<comment type="caution">
    <text evidence="3">The sequence shown here is derived from an EMBL/GenBank/DDBJ whole genome shotgun (WGS) entry which is preliminary data.</text>
</comment>
<feature type="chain" id="PRO_5042836687" evidence="2">
    <location>
        <begin position="18"/>
        <end position="461"/>
    </location>
</feature>
<dbReference type="SUPFAM" id="SSF53254">
    <property type="entry name" value="Phosphoglycerate mutase-like"/>
    <property type="match status" value="1"/>
</dbReference>
<reference evidence="3" key="1">
    <citation type="journal article" date="2023" name="Mol. Phylogenet. Evol.">
        <title>Genome-scale phylogeny and comparative genomics of the fungal order Sordariales.</title>
        <authorList>
            <person name="Hensen N."/>
            <person name="Bonometti L."/>
            <person name="Westerberg I."/>
            <person name="Brannstrom I.O."/>
            <person name="Guillou S."/>
            <person name="Cros-Aarteil S."/>
            <person name="Calhoun S."/>
            <person name="Haridas S."/>
            <person name="Kuo A."/>
            <person name="Mondo S."/>
            <person name="Pangilinan J."/>
            <person name="Riley R."/>
            <person name="LaButti K."/>
            <person name="Andreopoulos B."/>
            <person name="Lipzen A."/>
            <person name="Chen C."/>
            <person name="Yan M."/>
            <person name="Daum C."/>
            <person name="Ng V."/>
            <person name="Clum A."/>
            <person name="Steindorff A."/>
            <person name="Ohm R.A."/>
            <person name="Martin F."/>
            <person name="Silar P."/>
            <person name="Natvig D.O."/>
            <person name="Lalanne C."/>
            <person name="Gautier V."/>
            <person name="Ament-Velasquez S.L."/>
            <person name="Kruys A."/>
            <person name="Hutchinson M.I."/>
            <person name="Powell A.J."/>
            <person name="Barry K."/>
            <person name="Miller A.N."/>
            <person name="Grigoriev I.V."/>
            <person name="Debuchy R."/>
            <person name="Gladieux P."/>
            <person name="Hiltunen Thoren M."/>
            <person name="Johannesson H."/>
        </authorList>
    </citation>
    <scope>NUCLEOTIDE SEQUENCE</scope>
    <source>
        <strain evidence="3">CBS 538.74</strain>
    </source>
</reference>
<dbReference type="AlphaFoldDB" id="A0AAN6ZX59"/>
<evidence type="ECO:0000313" key="4">
    <source>
        <dbReference type="Proteomes" id="UP001302745"/>
    </source>
</evidence>
<dbReference type="EMBL" id="MU856892">
    <property type="protein sequence ID" value="KAK4155255.1"/>
    <property type="molecule type" value="Genomic_DNA"/>
</dbReference>
<feature type="signal peptide" evidence="2">
    <location>
        <begin position="1"/>
        <end position="17"/>
    </location>
</feature>
<name>A0AAN6ZX59_9PEZI</name>
<gene>
    <name evidence="3" type="ORF">C8A00DRAFT_42138</name>
</gene>
<proteinExistence type="predicted"/>
<dbReference type="InterPro" id="IPR029033">
    <property type="entry name" value="His_PPase_superfam"/>
</dbReference>
<evidence type="ECO:0000313" key="3">
    <source>
        <dbReference type="EMBL" id="KAK4155255.1"/>
    </source>
</evidence>
<dbReference type="Proteomes" id="UP001302745">
    <property type="component" value="Unassembled WGS sequence"/>
</dbReference>
<organism evidence="3 4">
    <name type="scientific">Chaetomidium leptoderma</name>
    <dbReference type="NCBI Taxonomy" id="669021"/>
    <lineage>
        <taxon>Eukaryota</taxon>
        <taxon>Fungi</taxon>
        <taxon>Dikarya</taxon>
        <taxon>Ascomycota</taxon>
        <taxon>Pezizomycotina</taxon>
        <taxon>Sordariomycetes</taxon>
        <taxon>Sordariomycetidae</taxon>
        <taxon>Sordariales</taxon>
        <taxon>Chaetomiaceae</taxon>
        <taxon>Chaetomidium</taxon>
    </lineage>
</organism>
<protein>
    <submittedName>
        <fullName evidence="3">Histidine phosphatase superfamily</fullName>
    </submittedName>
</protein>
<feature type="compositionally biased region" description="Polar residues" evidence="1">
    <location>
        <begin position="332"/>
        <end position="344"/>
    </location>
</feature>
<accession>A0AAN6ZX59</accession>
<sequence>MASLSMVLALLVPTSLAGPSNERVWTIDHSHLNVESSTDHCSSASAIAFMQGLYPPWPHTPCDLDIPDHTRFANGSILNYPMFGYQYPNIRTISPNTDPDSIWSHGHDHCSTHEESLLMFSNNSIADSIHQSHKVFYSSLWDKVFCDAFPRSQANFYNAHDLTRSAMSSADLEKLRELAWHEQTLKHADMSGTGSAQSDLTSSIAGRTLASRVTALFAENIESHGERNKLNLAFTSHEPFLGFFALTNLTTGASSHLFSRLPDSGATLTFELFSVDSDATADSYNNNNDSYNNTDSCNDADPYDAATGSYNDKSRRGYDDDDDDCNDEKTDTYSNNNNPDTYKQPTSPHNPPTTSSHNNVAYPPIDKLYVRFLYQNDTANPQAPLTPCPLFGSNRPSMSFKHFNATMWQIGIANATKWCKVCKSDARFCAGADPRHKSHHLLAGLLGSASTLVVVALVLAL</sequence>
<feature type="region of interest" description="Disordered" evidence="1">
    <location>
        <begin position="284"/>
        <end position="360"/>
    </location>
</feature>
<keyword evidence="4" id="KW-1185">Reference proteome</keyword>
<evidence type="ECO:0000256" key="1">
    <source>
        <dbReference type="SAM" id="MobiDB-lite"/>
    </source>
</evidence>
<evidence type="ECO:0000256" key="2">
    <source>
        <dbReference type="SAM" id="SignalP"/>
    </source>
</evidence>
<feature type="compositionally biased region" description="Low complexity" evidence="1">
    <location>
        <begin position="284"/>
        <end position="299"/>
    </location>
</feature>